<keyword evidence="2" id="KW-0732">Signal</keyword>
<protein>
    <submittedName>
        <fullName evidence="3">Type IV pilus biogenesis protein PilP</fullName>
    </submittedName>
</protein>
<dbReference type="InterPro" id="IPR022753">
    <property type="entry name" value="T4SS_pilus_biogen_PilP"/>
</dbReference>
<feature type="chain" id="PRO_5019279039" evidence="2">
    <location>
        <begin position="23"/>
        <end position="197"/>
    </location>
</feature>
<reference evidence="3" key="1">
    <citation type="submission" date="2018-07" db="EMBL/GenBank/DDBJ databases">
        <authorList>
            <consortium name="GenomeTrakr network: Whole genome sequencing for foodborne pathogen traceback"/>
        </authorList>
    </citation>
    <scope>NUCLEOTIDE SEQUENCE [LARGE SCALE GENOMIC DNA]</scope>
    <source>
        <strain evidence="3">CFSAN034452</strain>
    </source>
</reference>
<sequence length="197" mass="19780">MPKNSVFICGVVLMTLSTGAFAQPTPAITPSAEVAPAASGREPAAAAVPSTSTTDTSDIVPINPGDGLTGGQLEVLQGKTLLLEAKVQAARLQKELISALTPAEVGNVPAAGPFAVGMPADMGATPVQAAPAPERVPGRITVLEVSGRGNALQATLSFPDGRQSQVQTGSVVPGTSLKVKAITLSSVTLSDGQQLTF</sequence>
<dbReference type="AlphaFoldDB" id="A0A402SN95"/>
<name>A0A402SN95_SALER</name>
<organism evidence="3">
    <name type="scientific">Salmonella enterica</name>
    <name type="common">Salmonella choleraesuis</name>
    <dbReference type="NCBI Taxonomy" id="28901"/>
    <lineage>
        <taxon>Bacteria</taxon>
        <taxon>Pseudomonadati</taxon>
        <taxon>Pseudomonadota</taxon>
        <taxon>Gammaproteobacteria</taxon>
        <taxon>Enterobacterales</taxon>
        <taxon>Enterobacteriaceae</taxon>
        <taxon>Salmonella</taxon>
    </lineage>
</organism>
<dbReference type="EMBL" id="RSTW01000006">
    <property type="protein sequence ID" value="MIT43850.1"/>
    <property type="molecule type" value="Genomic_DNA"/>
</dbReference>
<feature type="region of interest" description="Disordered" evidence="1">
    <location>
        <begin position="33"/>
        <end position="59"/>
    </location>
</feature>
<gene>
    <name evidence="3" type="primary">pilP</name>
    <name evidence="3" type="ORF">ATQ15_09915</name>
</gene>
<feature type="signal peptide" evidence="2">
    <location>
        <begin position="1"/>
        <end position="22"/>
    </location>
</feature>
<dbReference type="NCBIfam" id="TIGR03021">
    <property type="entry name" value="pilP_fam"/>
    <property type="match status" value="1"/>
</dbReference>
<comment type="caution">
    <text evidence="3">The sequence shown here is derived from an EMBL/GenBank/DDBJ whole genome shotgun (WGS) entry which is preliminary data.</text>
</comment>
<evidence type="ECO:0000256" key="2">
    <source>
        <dbReference type="SAM" id="SignalP"/>
    </source>
</evidence>
<evidence type="ECO:0000256" key="1">
    <source>
        <dbReference type="SAM" id="MobiDB-lite"/>
    </source>
</evidence>
<dbReference type="Proteomes" id="UP000885418">
    <property type="component" value="Unassembled WGS sequence"/>
</dbReference>
<accession>A0A402SN95</accession>
<feature type="compositionally biased region" description="Low complexity" evidence="1">
    <location>
        <begin position="35"/>
        <end position="59"/>
    </location>
</feature>
<proteinExistence type="predicted"/>
<evidence type="ECO:0000313" key="3">
    <source>
        <dbReference type="EMBL" id="MIT43850.1"/>
    </source>
</evidence>